<dbReference type="OrthoDB" id="9786526at2"/>
<dbReference type="InterPro" id="IPR005119">
    <property type="entry name" value="LysR_subst-bd"/>
</dbReference>
<evidence type="ECO:0000256" key="3">
    <source>
        <dbReference type="ARBA" id="ARBA00023125"/>
    </source>
</evidence>
<dbReference type="InterPro" id="IPR000847">
    <property type="entry name" value="LysR_HTH_N"/>
</dbReference>
<dbReference type="GO" id="GO:0003677">
    <property type="term" value="F:DNA binding"/>
    <property type="evidence" value="ECO:0007669"/>
    <property type="project" value="UniProtKB-KW"/>
</dbReference>
<dbReference type="RefSeq" id="WP_107966992.1">
    <property type="nucleotide sequence ID" value="NZ_NWBU01000005.1"/>
</dbReference>
<dbReference type="Gene3D" id="1.10.10.10">
    <property type="entry name" value="Winged helix-like DNA-binding domain superfamily/Winged helix DNA-binding domain"/>
    <property type="match status" value="1"/>
</dbReference>
<keyword evidence="3" id="KW-0238">DNA-binding</keyword>
<evidence type="ECO:0000313" key="7">
    <source>
        <dbReference type="EMBL" id="PTQ12128.1"/>
    </source>
</evidence>
<dbReference type="PANTHER" id="PTHR30537:SF5">
    <property type="entry name" value="HTH-TYPE TRANSCRIPTIONAL ACTIVATOR TTDR-RELATED"/>
    <property type="match status" value="1"/>
</dbReference>
<keyword evidence="4" id="KW-0804">Transcription</keyword>
<accession>A0A2T5FZL3</accession>
<organism evidence="7 8">
    <name type="scientific">Sphingomonas oleivorans</name>
    <dbReference type="NCBI Taxonomy" id="1735121"/>
    <lineage>
        <taxon>Bacteria</taxon>
        <taxon>Pseudomonadati</taxon>
        <taxon>Pseudomonadota</taxon>
        <taxon>Alphaproteobacteria</taxon>
        <taxon>Sphingomonadales</taxon>
        <taxon>Sphingomonadaceae</taxon>
        <taxon>Sphingomonas</taxon>
    </lineage>
</organism>
<dbReference type="CDD" id="cd08479">
    <property type="entry name" value="PBP2_CrgA_like_9"/>
    <property type="match status" value="1"/>
</dbReference>
<sequence>MLTSDDLAFFTMLASSASLAESARKLNVTPPAVTQRLRALEARVGVRLIDRSGRQLSLTDEGALVASHGMVVAEAIEALAEALADRKSAVSGHLRIAAPHGFGRLHVAPVVEAFARLHRGVTVTLDLSDHPGSPLIESCDVIIHIGPPGPMNQIVTTLAPNRRILCASPGYLDEAPPVRSPRDLTQHRCLVVRENDEDVTLWRFSHPSCDPATVRIHPAMSSNDGAVVREWALAGQGIAIRSEWNIATDLADGRLRRVLPDWEAPSADVVAMLGARHGRSARTTAFLAMLRQSLTPPPWGQAPWGQGDGPASAELS</sequence>
<dbReference type="PANTHER" id="PTHR30537">
    <property type="entry name" value="HTH-TYPE TRANSCRIPTIONAL REGULATOR"/>
    <property type="match status" value="1"/>
</dbReference>
<feature type="domain" description="HTH lysR-type" evidence="6">
    <location>
        <begin position="2"/>
        <end position="59"/>
    </location>
</feature>
<evidence type="ECO:0000256" key="4">
    <source>
        <dbReference type="ARBA" id="ARBA00023163"/>
    </source>
</evidence>
<evidence type="ECO:0000256" key="2">
    <source>
        <dbReference type="ARBA" id="ARBA00023015"/>
    </source>
</evidence>
<dbReference type="Proteomes" id="UP000244162">
    <property type="component" value="Unassembled WGS sequence"/>
</dbReference>
<dbReference type="InterPro" id="IPR058163">
    <property type="entry name" value="LysR-type_TF_proteobact-type"/>
</dbReference>
<proteinExistence type="inferred from homology"/>
<dbReference type="SUPFAM" id="SSF53850">
    <property type="entry name" value="Periplasmic binding protein-like II"/>
    <property type="match status" value="1"/>
</dbReference>
<dbReference type="InterPro" id="IPR036390">
    <property type="entry name" value="WH_DNA-bd_sf"/>
</dbReference>
<protein>
    <submittedName>
        <fullName evidence="7">LysR family transcriptional regulator</fullName>
    </submittedName>
</protein>
<dbReference type="Gene3D" id="3.40.190.290">
    <property type="match status" value="1"/>
</dbReference>
<keyword evidence="2" id="KW-0805">Transcription regulation</keyword>
<comment type="caution">
    <text evidence="7">The sequence shown here is derived from an EMBL/GenBank/DDBJ whole genome shotgun (WGS) entry which is preliminary data.</text>
</comment>
<name>A0A2T5FZL3_9SPHN</name>
<feature type="region of interest" description="Disordered" evidence="5">
    <location>
        <begin position="297"/>
        <end position="316"/>
    </location>
</feature>
<dbReference type="AlphaFoldDB" id="A0A2T5FZL3"/>
<comment type="similarity">
    <text evidence="1">Belongs to the LysR transcriptional regulatory family.</text>
</comment>
<dbReference type="SUPFAM" id="SSF46785">
    <property type="entry name" value="Winged helix' DNA-binding domain"/>
    <property type="match status" value="1"/>
</dbReference>
<gene>
    <name evidence="7" type="ORF">CLG96_06070</name>
</gene>
<evidence type="ECO:0000259" key="6">
    <source>
        <dbReference type="PROSITE" id="PS50931"/>
    </source>
</evidence>
<dbReference type="InterPro" id="IPR036388">
    <property type="entry name" value="WH-like_DNA-bd_sf"/>
</dbReference>
<reference evidence="7 8" key="1">
    <citation type="submission" date="2017-09" db="EMBL/GenBank/DDBJ databases">
        <title>Sphingomonas panjinensis sp.nov., isolated from oil-contaminated soil.</title>
        <authorList>
            <person name="Wang L."/>
            <person name="Chen L."/>
        </authorList>
    </citation>
    <scope>NUCLEOTIDE SEQUENCE [LARGE SCALE GENOMIC DNA]</scope>
    <source>
        <strain evidence="7 8">FW-11</strain>
    </source>
</reference>
<dbReference type="Pfam" id="PF00126">
    <property type="entry name" value="HTH_1"/>
    <property type="match status" value="1"/>
</dbReference>
<keyword evidence="8" id="KW-1185">Reference proteome</keyword>
<dbReference type="GO" id="GO:0003700">
    <property type="term" value="F:DNA-binding transcription factor activity"/>
    <property type="evidence" value="ECO:0007669"/>
    <property type="project" value="InterPro"/>
</dbReference>
<evidence type="ECO:0000256" key="5">
    <source>
        <dbReference type="SAM" id="MobiDB-lite"/>
    </source>
</evidence>
<dbReference type="Pfam" id="PF03466">
    <property type="entry name" value="LysR_substrate"/>
    <property type="match status" value="1"/>
</dbReference>
<feature type="compositionally biased region" description="Low complexity" evidence="5">
    <location>
        <begin position="301"/>
        <end position="316"/>
    </location>
</feature>
<evidence type="ECO:0000256" key="1">
    <source>
        <dbReference type="ARBA" id="ARBA00009437"/>
    </source>
</evidence>
<evidence type="ECO:0000313" key="8">
    <source>
        <dbReference type="Proteomes" id="UP000244162"/>
    </source>
</evidence>
<dbReference type="EMBL" id="NWBU01000005">
    <property type="protein sequence ID" value="PTQ12128.1"/>
    <property type="molecule type" value="Genomic_DNA"/>
</dbReference>
<dbReference type="PROSITE" id="PS50931">
    <property type="entry name" value="HTH_LYSR"/>
    <property type="match status" value="1"/>
</dbReference>